<dbReference type="RefSeq" id="WP_045029829.1">
    <property type="nucleotide sequence ID" value="NZ_CAMLDN010000010.1"/>
</dbReference>
<dbReference type="EMBL" id="PYMO01000016">
    <property type="protein sequence ID" value="PSU23338.1"/>
    <property type="molecule type" value="Genomic_DNA"/>
</dbReference>
<evidence type="ECO:0000313" key="3">
    <source>
        <dbReference type="EMBL" id="PSU49000.1"/>
    </source>
</evidence>
<reference evidence="4 5" key="1">
    <citation type="submission" date="2018-03" db="EMBL/GenBank/DDBJ databases">
        <title>Whole genome sequencing of Histamine producing bacteria.</title>
        <authorList>
            <person name="Butler K."/>
        </authorList>
    </citation>
    <scope>NUCLEOTIDE SEQUENCE [LARGE SCALE GENOMIC DNA]</scope>
    <source>
        <strain evidence="3 5">FS-6.1</strain>
        <strain evidence="2 4">FS-6.2</strain>
    </source>
</reference>
<proteinExistence type="predicted"/>
<evidence type="ECO:0000256" key="1">
    <source>
        <dbReference type="SAM" id="Coils"/>
    </source>
</evidence>
<protein>
    <submittedName>
        <fullName evidence="3">Uncharacterized protein</fullName>
    </submittedName>
</protein>
<evidence type="ECO:0000313" key="2">
    <source>
        <dbReference type="EMBL" id="PSU23338.1"/>
    </source>
</evidence>
<gene>
    <name evidence="3" type="ORF">C9J18_16265</name>
    <name evidence="2" type="ORF">CTM96_14290</name>
</gene>
<organism evidence="3 5">
    <name type="scientific">Photobacterium phosphoreum</name>
    <dbReference type="NCBI Taxonomy" id="659"/>
    <lineage>
        <taxon>Bacteria</taxon>
        <taxon>Pseudomonadati</taxon>
        <taxon>Pseudomonadota</taxon>
        <taxon>Gammaproteobacteria</taxon>
        <taxon>Vibrionales</taxon>
        <taxon>Vibrionaceae</taxon>
        <taxon>Photobacterium</taxon>
    </lineage>
</organism>
<dbReference type="AlphaFoldDB" id="A0A2T3JJ27"/>
<dbReference type="EMBL" id="PYMP01000018">
    <property type="protein sequence ID" value="PSU49000.1"/>
    <property type="molecule type" value="Genomic_DNA"/>
</dbReference>
<keyword evidence="1" id="KW-0175">Coiled coil</keyword>
<accession>A0A2T3JJ27</accession>
<evidence type="ECO:0000313" key="4">
    <source>
        <dbReference type="Proteomes" id="UP000241405"/>
    </source>
</evidence>
<keyword evidence="4" id="KW-1185">Reference proteome</keyword>
<dbReference type="GeneID" id="57355096"/>
<name>A0A2T3JJ27_PHOPO</name>
<dbReference type="Proteomes" id="UP000241405">
    <property type="component" value="Unassembled WGS sequence"/>
</dbReference>
<comment type="caution">
    <text evidence="3">The sequence shown here is derived from an EMBL/GenBank/DDBJ whole genome shotgun (WGS) entry which is preliminary data.</text>
</comment>
<dbReference type="Proteomes" id="UP000241618">
    <property type="component" value="Unassembled WGS sequence"/>
</dbReference>
<sequence>MVKSLCKYRRAEIADQFATITKIVSEPKFICASCTRVASDKDYLCKPSRLTNAVAPTIAPIMTPMPASVMTLAASAPPAPVIMNIHQLPRPTAVGQSRIEMVTVVEQTEVIEQPDALLDHTEKLKKLAKKKTKLLKKAAKAVKKFDKQLRKTKQALGLA</sequence>
<dbReference type="OrthoDB" id="5398457at2"/>
<evidence type="ECO:0000313" key="5">
    <source>
        <dbReference type="Proteomes" id="UP000241618"/>
    </source>
</evidence>
<feature type="coiled-coil region" evidence="1">
    <location>
        <begin position="117"/>
        <end position="155"/>
    </location>
</feature>